<dbReference type="EMBL" id="CP001287">
    <property type="protein sequence ID" value="ACK65792.1"/>
    <property type="molecule type" value="Genomic_DNA"/>
</dbReference>
<reference evidence="3" key="1">
    <citation type="journal article" date="2011" name="MBio">
        <title>Novel metabolic attributes of the genus Cyanothece, comprising a group of unicellular nitrogen-fixing Cyanobacteria.</title>
        <authorList>
            <person name="Bandyopadhyay A."/>
            <person name="Elvitigala T."/>
            <person name="Welsh E."/>
            <person name="Stockel J."/>
            <person name="Liberton M."/>
            <person name="Min H."/>
            <person name="Sherman L.A."/>
            <person name="Pakrasi H.B."/>
        </authorList>
    </citation>
    <scope>NUCLEOTIDE SEQUENCE [LARGE SCALE GENOMIC DNA]</scope>
    <source>
        <strain evidence="3">PCC 8801</strain>
    </source>
</reference>
<dbReference type="STRING" id="41431.PCC8801_1745"/>
<evidence type="ECO:0008006" key="4">
    <source>
        <dbReference type="Google" id="ProtNLM"/>
    </source>
</evidence>
<evidence type="ECO:0000256" key="1">
    <source>
        <dbReference type="SAM" id="MobiDB-lite"/>
    </source>
</evidence>
<proteinExistence type="predicted"/>
<dbReference type="AlphaFoldDB" id="B7JWU3"/>
<keyword evidence="3" id="KW-1185">Reference proteome</keyword>
<feature type="region of interest" description="Disordered" evidence="1">
    <location>
        <begin position="65"/>
        <end position="85"/>
    </location>
</feature>
<dbReference type="KEGG" id="cyp:PCC8801_1745"/>
<dbReference type="RefSeq" id="WP_012595065.1">
    <property type="nucleotide sequence ID" value="NC_011726.1"/>
</dbReference>
<feature type="compositionally biased region" description="Polar residues" evidence="1">
    <location>
        <begin position="65"/>
        <end position="74"/>
    </location>
</feature>
<dbReference type="eggNOG" id="ENOG5030R39">
    <property type="taxonomic scope" value="Bacteria"/>
</dbReference>
<gene>
    <name evidence="2" type="ordered locus">PCC8801_1745</name>
</gene>
<dbReference type="Proteomes" id="UP000008204">
    <property type="component" value="Chromosome"/>
</dbReference>
<name>B7JWU3_RIPO1</name>
<sequence>MTTKKKLIEEIENLPDFLLLETLDFICFLKAKYTQQNRQNQENNEDWLHQYPFQERLEQALEWNANNPPKSSNLEALEAKLDSYE</sequence>
<dbReference type="HOGENOM" id="CLU_2507129_0_0_3"/>
<evidence type="ECO:0000313" key="2">
    <source>
        <dbReference type="EMBL" id="ACK65792.1"/>
    </source>
</evidence>
<evidence type="ECO:0000313" key="3">
    <source>
        <dbReference type="Proteomes" id="UP000008204"/>
    </source>
</evidence>
<accession>B7JWU3</accession>
<protein>
    <recommendedName>
        <fullName evidence="4">DUF2281 domain-containing protein</fullName>
    </recommendedName>
</protein>
<organism evidence="2 3">
    <name type="scientific">Rippkaea orientalis (strain PCC 8801 / RF-1)</name>
    <name type="common">Cyanothece sp. (strain PCC 8801)</name>
    <dbReference type="NCBI Taxonomy" id="41431"/>
    <lineage>
        <taxon>Bacteria</taxon>
        <taxon>Bacillati</taxon>
        <taxon>Cyanobacteriota</taxon>
        <taxon>Cyanophyceae</taxon>
        <taxon>Oscillatoriophycideae</taxon>
        <taxon>Chroococcales</taxon>
        <taxon>Aphanothecaceae</taxon>
        <taxon>Rippkaea</taxon>
        <taxon>Rippkaea orientalis</taxon>
    </lineage>
</organism>